<accession>A0A4Z2HMA4</accession>
<feature type="compositionally biased region" description="Low complexity" evidence="1">
    <location>
        <begin position="209"/>
        <end position="220"/>
    </location>
</feature>
<gene>
    <name evidence="2" type="ORF">EYF80_023591</name>
</gene>
<feature type="region of interest" description="Disordered" evidence="1">
    <location>
        <begin position="22"/>
        <end position="93"/>
    </location>
</feature>
<comment type="caution">
    <text evidence="2">The sequence shown here is derived from an EMBL/GenBank/DDBJ whole genome shotgun (WGS) entry which is preliminary data.</text>
</comment>
<feature type="compositionally biased region" description="Polar residues" evidence="1">
    <location>
        <begin position="61"/>
        <end position="74"/>
    </location>
</feature>
<keyword evidence="3" id="KW-1185">Reference proteome</keyword>
<dbReference type="AlphaFoldDB" id="A0A4Z2HMA4"/>
<evidence type="ECO:0000313" key="3">
    <source>
        <dbReference type="Proteomes" id="UP000314294"/>
    </source>
</evidence>
<protein>
    <submittedName>
        <fullName evidence="2">Uncharacterized protein</fullName>
    </submittedName>
</protein>
<sequence>MQHKRIGLERIFSKWGRLVDSHRAAGTHRPRPRRTGPLLLQAPHVGPHHQQETQLAVLRLGQQSPHGPESVQTRLRQKTPDRAGGKRQRTQVKTAGQVLNSRVQPLGRGVVSLEPVDDHHVQSLLQEMLPEGLGHLGQRIHWKRTNRPVTTASLCTYPTGLCVRTLTGVASLAVDAFFRNAANSPIPVHEEAVTEWVAQPLHRRRHTAAGRQARLAGAAQEHALTE</sequence>
<dbReference type="Proteomes" id="UP000314294">
    <property type="component" value="Unassembled WGS sequence"/>
</dbReference>
<reference evidence="2 3" key="1">
    <citation type="submission" date="2019-03" db="EMBL/GenBank/DDBJ databases">
        <title>First draft genome of Liparis tanakae, snailfish: a comprehensive survey of snailfish specific genes.</title>
        <authorList>
            <person name="Kim W."/>
            <person name="Song I."/>
            <person name="Jeong J.-H."/>
            <person name="Kim D."/>
            <person name="Kim S."/>
            <person name="Ryu S."/>
            <person name="Song J.Y."/>
            <person name="Lee S.K."/>
        </authorList>
    </citation>
    <scope>NUCLEOTIDE SEQUENCE [LARGE SCALE GENOMIC DNA]</scope>
    <source>
        <tissue evidence="2">Muscle</tissue>
    </source>
</reference>
<feature type="compositionally biased region" description="Basic residues" evidence="1">
    <location>
        <begin position="25"/>
        <end position="34"/>
    </location>
</feature>
<evidence type="ECO:0000256" key="1">
    <source>
        <dbReference type="SAM" id="MobiDB-lite"/>
    </source>
</evidence>
<dbReference type="EMBL" id="SRLO01000224">
    <property type="protein sequence ID" value="TNN66113.1"/>
    <property type="molecule type" value="Genomic_DNA"/>
</dbReference>
<feature type="region of interest" description="Disordered" evidence="1">
    <location>
        <begin position="207"/>
        <end position="226"/>
    </location>
</feature>
<proteinExistence type="predicted"/>
<name>A0A4Z2HMA4_9TELE</name>
<organism evidence="2 3">
    <name type="scientific">Liparis tanakae</name>
    <name type="common">Tanaka's snailfish</name>
    <dbReference type="NCBI Taxonomy" id="230148"/>
    <lineage>
        <taxon>Eukaryota</taxon>
        <taxon>Metazoa</taxon>
        <taxon>Chordata</taxon>
        <taxon>Craniata</taxon>
        <taxon>Vertebrata</taxon>
        <taxon>Euteleostomi</taxon>
        <taxon>Actinopterygii</taxon>
        <taxon>Neopterygii</taxon>
        <taxon>Teleostei</taxon>
        <taxon>Neoteleostei</taxon>
        <taxon>Acanthomorphata</taxon>
        <taxon>Eupercaria</taxon>
        <taxon>Perciformes</taxon>
        <taxon>Cottioidei</taxon>
        <taxon>Cottales</taxon>
        <taxon>Liparidae</taxon>
        <taxon>Liparis</taxon>
    </lineage>
</organism>
<evidence type="ECO:0000313" key="2">
    <source>
        <dbReference type="EMBL" id="TNN66113.1"/>
    </source>
</evidence>